<dbReference type="EMBL" id="CP034346">
    <property type="protein sequence ID" value="AZS17933.1"/>
    <property type="molecule type" value="Genomic_DNA"/>
</dbReference>
<proteinExistence type="predicted"/>
<sequence length="165" mass="18831">MGIMACYLSLNDALANEVVQLDNSSIITKIEQLMEDRLCPVYEMDKCWDGLHFLLTGVSASHPIEDDPLSEAIVGVHVLDTEDFIAVIGSDELPRILASLQAVDRIALQEHFNLSAFREQQIYPNTWVDEETDERFEELTLELQNLISFYERSRDQGHDILVSIY</sequence>
<evidence type="ECO:0000313" key="1">
    <source>
        <dbReference type="EMBL" id="AZS17933.1"/>
    </source>
</evidence>
<name>A0A3S9V5S5_9BACL</name>
<dbReference type="Gene3D" id="3.40.1760.10">
    <property type="entry name" value="YfbM-like super family"/>
    <property type="match status" value="1"/>
</dbReference>
<protein>
    <submittedName>
        <fullName evidence="1">DUF1877 family protein</fullName>
    </submittedName>
</protein>
<dbReference type="SUPFAM" id="SSF111069">
    <property type="entry name" value="Hypothetical protein yfbM"/>
    <property type="match status" value="1"/>
</dbReference>
<dbReference type="OrthoDB" id="289289at2"/>
<dbReference type="AlphaFoldDB" id="A0A3S9V5S5"/>
<dbReference type="Proteomes" id="UP000270678">
    <property type="component" value="Chromosome"/>
</dbReference>
<reference evidence="2" key="1">
    <citation type="submission" date="2018-12" db="EMBL/GenBank/DDBJ databases">
        <title>Complete genome sequence of Paenibacillus sp. MBLB1234.</title>
        <authorList>
            <person name="Nam Y.-D."/>
            <person name="Kang J."/>
            <person name="Chung W.-H."/>
            <person name="Park Y.S."/>
        </authorList>
    </citation>
    <scope>NUCLEOTIDE SEQUENCE [LARGE SCALE GENOMIC DNA]</scope>
    <source>
        <strain evidence="2">MBLB1234</strain>
    </source>
</reference>
<dbReference type="Pfam" id="PF08974">
    <property type="entry name" value="DUF1877"/>
    <property type="match status" value="1"/>
</dbReference>
<accession>A0A3S9V5S5</accession>
<dbReference type="RefSeq" id="WP_127003964.1">
    <property type="nucleotide sequence ID" value="NZ_CP034346.1"/>
</dbReference>
<dbReference type="InterPro" id="IPR015068">
    <property type="entry name" value="DUF1877"/>
</dbReference>
<evidence type="ECO:0000313" key="2">
    <source>
        <dbReference type="Proteomes" id="UP000270678"/>
    </source>
</evidence>
<gene>
    <name evidence="1" type="ORF">EI981_28200</name>
</gene>
<dbReference type="InterPro" id="IPR035944">
    <property type="entry name" value="YfbM-like_sf"/>
</dbReference>
<dbReference type="KEGG" id="plut:EI981_28200"/>
<keyword evidence="2" id="KW-1185">Reference proteome</keyword>
<organism evidence="1 2">
    <name type="scientific">Paenibacillus lutimineralis</name>
    <dbReference type="NCBI Taxonomy" id="2707005"/>
    <lineage>
        <taxon>Bacteria</taxon>
        <taxon>Bacillati</taxon>
        <taxon>Bacillota</taxon>
        <taxon>Bacilli</taxon>
        <taxon>Bacillales</taxon>
        <taxon>Paenibacillaceae</taxon>
        <taxon>Paenibacillus</taxon>
    </lineage>
</organism>